<dbReference type="PROSITE" id="PS50887">
    <property type="entry name" value="GGDEF"/>
    <property type="match status" value="1"/>
</dbReference>
<dbReference type="PANTHER" id="PTHR45138:SF9">
    <property type="entry name" value="DIGUANYLATE CYCLASE DGCM-RELATED"/>
    <property type="match status" value="1"/>
</dbReference>
<dbReference type="InterPro" id="IPR029787">
    <property type="entry name" value="Nucleotide_cyclase"/>
</dbReference>
<gene>
    <name evidence="4" type="ORF">KIP89_00835</name>
</gene>
<dbReference type="RefSeq" id="WP_213753516.1">
    <property type="nucleotide sequence ID" value="NZ_JAHCQH010000004.1"/>
</dbReference>
<comment type="catalytic activity">
    <reaction evidence="2">
        <text>2 GTP = 3',3'-c-di-GMP + 2 diphosphate</text>
        <dbReference type="Rhea" id="RHEA:24898"/>
        <dbReference type="ChEBI" id="CHEBI:33019"/>
        <dbReference type="ChEBI" id="CHEBI:37565"/>
        <dbReference type="ChEBI" id="CHEBI:58805"/>
        <dbReference type="EC" id="2.7.7.65"/>
    </reaction>
</comment>
<dbReference type="Gene3D" id="3.30.450.20">
    <property type="entry name" value="PAS domain"/>
    <property type="match status" value="1"/>
</dbReference>
<evidence type="ECO:0000256" key="2">
    <source>
        <dbReference type="ARBA" id="ARBA00034247"/>
    </source>
</evidence>
<accession>A0ABS5R1V2</accession>
<dbReference type="Proteomes" id="UP001166585">
    <property type="component" value="Unassembled WGS sequence"/>
</dbReference>
<organism evidence="4 5">
    <name type="scientific">Ancylobacter radicis</name>
    <dbReference type="NCBI Taxonomy" id="2836179"/>
    <lineage>
        <taxon>Bacteria</taxon>
        <taxon>Pseudomonadati</taxon>
        <taxon>Pseudomonadota</taxon>
        <taxon>Alphaproteobacteria</taxon>
        <taxon>Hyphomicrobiales</taxon>
        <taxon>Xanthobacteraceae</taxon>
        <taxon>Ancylobacter</taxon>
    </lineage>
</organism>
<dbReference type="InterPro" id="IPR043128">
    <property type="entry name" value="Rev_trsase/Diguanyl_cyclase"/>
</dbReference>
<proteinExistence type="predicted"/>
<sequence>MFDWIHRTDRPLLVVEGPQVRVVAANAAATALMDQPLLNCEPGPLLAEIGQMPDCSVMERAWMAEPETLQAQFEIDIIAQDGASRRLHCGLRHLTDMHRLITLREGPGRLPNDQATEILDKLPVALEIYDLDFNSLFYNQVSDEMFLYEEKAIVHHDEWWELGFPDPVERAAVFAEWLSKTKAARQDRSVIQFSEWAVQCRDDVRRIVQFRYRFVGDFFLLTWWDVTAQRQSEEHLRQLAVSDPLTGVWNRRRLLQEIGGALEKALAGGPVCSLLSIDIDHFKSINDRFGHPIGDEVLRAIAQRCHALLRGADVLARIGGEEFAVLLIGMGGVEAQIAGQRLLRELCRPIITSAGLAIDISVSIGLATSLPGEQDVDALLSRSDRALYRAKAAGRGCLVVDGS</sequence>
<keyword evidence="5" id="KW-1185">Reference proteome</keyword>
<dbReference type="InterPro" id="IPR050469">
    <property type="entry name" value="Diguanylate_Cyclase"/>
</dbReference>
<evidence type="ECO:0000256" key="1">
    <source>
        <dbReference type="ARBA" id="ARBA00012528"/>
    </source>
</evidence>
<comment type="caution">
    <text evidence="4">The sequence shown here is derived from an EMBL/GenBank/DDBJ whole genome shotgun (WGS) entry which is preliminary data.</text>
</comment>
<protein>
    <recommendedName>
        <fullName evidence="1">diguanylate cyclase</fullName>
        <ecNumber evidence="1">2.7.7.65</ecNumber>
    </recommendedName>
</protein>
<dbReference type="InterPro" id="IPR000160">
    <property type="entry name" value="GGDEF_dom"/>
</dbReference>
<reference evidence="4" key="1">
    <citation type="submission" date="2021-05" db="EMBL/GenBank/DDBJ databases">
        <authorList>
            <person name="Sun Q."/>
            <person name="Inoue M."/>
        </authorList>
    </citation>
    <scope>NUCLEOTIDE SEQUENCE</scope>
    <source>
        <strain evidence="4">VKM B-3255</strain>
    </source>
</reference>
<name>A0ABS5R1V2_9HYPH</name>
<dbReference type="InterPro" id="IPR035965">
    <property type="entry name" value="PAS-like_dom_sf"/>
</dbReference>
<dbReference type="Gene3D" id="3.30.70.270">
    <property type="match status" value="1"/>
</dbReference>
<feature type="domain" description="GGDEF" evidence="3">
    <location>
        <begin position="270"/>
        <end position="403"/>
    </location>
</feature>
<dbReference type="SUPFAM" id="SSF55785">
    <property type="entry name" value="PYP-like sensor domain (PAS domain)"/>
    <property type="match status" value="1"/>
</dbReference>
<dbReference type="EC" id="2.7.7.65" evidence="1"/>
<dbReference type="CDD" id="cd01949">
    <property type="entry name" value="GGDEF"/>
    <property type="match status" value="1"/>
</dbReference>
<dbReference type="SMART" id="SM00267">
    <property type="entry name" value="GGDEF"/>
    <property type="match status" value="1"/>
</dbReference>
<dbReference type="NCBIfam" id="TIGR00254">
    <property type="entry name" value="GGDEF"/>
    <property type="match status" value="1"/>
</dbReference>
<evidence type="ECO:0000313" key="5">
    <source>
        <dbReference type="Proteomes" id="UP001166585"/>
    </source>
</evidence>
<dbReference type="PANTHER" id="PTHR45138">
    <property type="entry name" value="REGULATORY COMPONENTS OF SENSORY TRANSDUCTION SYSTEM"/>
    <property type="match status" value="1"/>
</dbReference>
<dbReference type="SUPFAM" id="SSF55073">
    <property type="entry name" value="Nucleotide cyclase"/>
    <property type="match status" value="1"/>
</dbReference>
<dbReference type="Pfam" id="PF00990">
    <property type="entry name" value="GGDEF"/>
    <property type="match status" value="1"/>
</dbReference>
<evidence type="ECO:0000313" key="4">
    <source>
        <dbReference type="EMBL" id="MBS9475653.1"/>
    </source>
</evidence>
<evidence type="ECO:0000259" key="3">
    <source>
        <dbReference type="PROSITE" id="PS50887"/>
    </source>
</evidence>
<dbReference type="EMBL" id="JAHCQH010000004">
    <property type="protein sequence ID" value="MBS9475653.1"/>
    <property type="molecule type" value="Genomic_DNA"/>
</dbReference>